<dbReference type="CDD" id="cd03789">
    <property type="entry name" value="GT9_LPS_heptosyltransferase"/>
    <property type="match status" value="1"/>
</dbReference>
<keyword evidence="2 3" id="KW-0808">Transferase</keyword>
<reference evidence="3 4" key="2">
    <citation type="submission" date="2018-03" db="EMBL/GenBank/DDBJ databases">
        <authorList>
            <person name="Keele B.F."/>
        </authorList>
    </citation>
    <scope>NUCLEOTIDE SEQUENCE [LARGE SCALE GENOMIC DNA]</scope>
    <source>
        <strain evidence="3 4">CCALA 016</strain>
    </source>
</reference>
<dbReference type="InterPro" id="IPR051199">
    <property type="entry name" value="LPS_LOS_Heptosyltrfase"/>
</dbReference>
<protein>
    <submittedName>
        <fullName evidence="3">Glycosyltransferase</fullName>
    </submittedName>
</protein>
<dbReference type="Proteomes" id="UP000239001">
    <property type="component" value="Unassembled WGS sequence"/>
</dbReference>
<keyword evidence="4" id="KW-1185">Reference proteome</keyword>
<dbReference type="GO" id="GO:0008713">
    <property type="term" value="F:ADP-heptose-lipopolysaccharide heptosyltransferase activity"/>
    <property type="evidence" value="ECO:0007669"/>
    <property type="project" value="TreeGrafter"/>
</dbReference>
<dbReference type="Gene3D" id="3.40.50.2000">
    <property type="entry name" value="Glycogen Phosphorylase B"/>
    <property type="match status" value="2"/>
</dbReference>
<dbReference type="Pfam" id="PF01075">
    <property type="entry name" value="Glyco_transf_9"/>
    <property type="match status" value="1"/>
</dbReference>
<comment type="caution">
    <text evidence="3">The sequence shown here is derived from an EMBL/GenBank/DDBJ whole genome shotgun (WGS) entry which is preliminary data.</text>
</comment>
<dbReference type="GO" id="GO:0009244">
    <property type="term" value="P:lipopolysaccharide core region biosynthetic process"/>
    <property type="evidence" value="ECO:0007669"/>
    <property type="project" value="TreeGrafter"/>
</dbReference>
<dbReference type="InterPro" id="IPR002201">
    <property type="entry name" value="Glyco_trans_9"/>
</dbReference>
<dbReference type="GO" id="GO:0005829">
    <property type="term" value="C:cytosol"/>
    <property type="evidence" value="ECO:0007669"/>
    <property type="project" value="TreeGrafter"/>
</dbReference>
<evidence type="ECO:0000313" key="3">
    <source>
        <dbReference type="EMBL" id="PSF38233.1"/>
    </source>
</evidence>
<sequence length="320" mass="35813">MRILALVPGGIGDQILFFPTLEDLKQNYKNATIDVLVEPRAKSAYRVCPHVNEILLFDYKDRNGLADYLNLLGIIRDREYEIALTLGQRWTVGLLLWLNGIPTRVGYKTKNSWFISNPVPLKTEQYAADMYHDLLQGIGINNTSPLPKITLLNEDIQWALAEQKRLEIKESGYILIHGGSSKLALIKGIDKIYPVSQWREIIDDLLQKQPNIPIVLLKGPDDGEWVAQMKNDRPNLKVIQPPDIGKLAAMIAGANLMLCTDSAPMHLSVAVGTYTIALFGPTEVAKLLPPSQDRYIGIQSPTGKIADIKPETVLERIWRG</sequence>
<evidence type="ECO:0000256" key="1">
    <source>
        <dbReference type="ARBA" id="ARBA00022676"/>
    </source>
</evidence>
<dbReference type="EMBL" id="PXOH01000005">
    <property type="protein sequence ID" value="PSF38233.1"/>
    <property type="molecule type" value="Genomic_DNA"/>
</dbReference>
<dbReference type="RefSeq" id="WP_106456198.1">
    <property type="nucleotide sequence ID" value="NZ_PXOH01000005.1"/>
</dbReference>
<keyword evidence="1" id="KW-0328">Glycosyltransferase</keyword>
<proteinExistence type="predicted"/>
<dbReference type="AlphaFoldDB" id="A0A2T1M0N4"/>
<accession>A0A2T1M0N4</accession>
<dbReference type="OrthoDB" id="9797795at2"/>
<dbReference type="PANTHER" id="PTHR30160:SF7">
    <property type="entry name" value="ADP-HEPTOSE--LPS HEPTOSYLTRANSFERASE 2"/>
    <property type="match status" value="1"/>
</dbReference>
<organism evidence="3 4">
    <name type="scientific">Aphanothece hegewaldii CCALA 016</name>
    <dbReference type="NCBI Taxonomy" id="2107694"/>
    <lineage>
        <taxon>Bacteria</taxon>
        <taxon>Bacillati</taxon>
        <taxon>Cyanobacteriota</taxon>
        <taxon>Cyanophyceae</taxon>
        <taxon>Oscillatoriophycideae</taxon>
        <taxon>Chroococcales</taxon>
        <taxon>Aphanothecaceae</taxon>
        <taxon>Aphanothece</taxon>
    </lineage>
</organism>
<gene>
    <name evidence="3" type="ORF">C7H19_07120</name>
</gene>
<evidence type="ECO:0000256" key="2">
    <source>
        <dbReference type="ARBA" id="ARBA00022679"/>
    </source>
</evidence>
<evidence type="ECO:0000313" key="4">
    <source>
        <dbReference type="Proteomes" id="UP000239001"/>
    </source>
</evidence>
<dbReference type="SUPFAM" id="SSF53756">
    <property type="entry name" value="UDP-Glycosyltransferase/glycogen phosphorylase"/>
    <property type="match status" value="1"/>
</dbReference>
<dbReference type="PANTHER" id="PTHR30160">
    <property type="entry name" value="TETRAACYLDISACCHARIDE 4'-KINASE-RELATED"/>
    <property type="match status" value="1"/>
</dbReference>
<name>A0A2T1M0N4_9CHRO</name>
<reference evidence="3 4" key="1">
    <citation type="submission" date="2018-03" db="EMBL/GenBank/DDBJ databases">
        <title>The ancient ancestry and fast evolution of plastids.</title>
        <authorList>
            <person name="Moore K.R."/>
            <person name="Magnabosco C."/>
            <person name="Momper L."/>
            <person name="Gold D.A."/>
            <person name="Bosak T."/>
            <person name="Fournier G.P."/>
        </authorList>
    </citation>
    <scope>NUCLEOTIDE SEQUENCE [LARGE SCALE GENOMIC DNA]</scope>
    <source>
        <strain evidence="3 4">CCALA 016</strain>
    </source>
</reference>